<organism evidence="2 3">
    <name type="scientific">Streptomyces coelicoflavus</name>
    <dbReference type="NCBI Taxonomy" id="285562"/>
    <lineage>
        <taxon>Bacteria</taxon>
        <taxon>Bacillati</taxon>
        <taxon>Actinomycetota</taxon>
        <taxon>Actinomycetes</taxon>
        <taxon>Kitasatosporales</taxon>
        <taxon>Streptomycetaceae</taxon>
        <taxon>Streptomyces</taxon>
    </lineage>
</organism>
<comment type="caution">
    <text evidence="2">The sequence shown here is derived from an EMBL/GenBank/DDBJ whole genome shotgun (WGS) entry which is preliminary data.</text>
</comment>
<proteinExistence type="predicted"/>
<dbReference type="EMBL" id="JAAGMA010000171">
    <property type="protein sequence ID" value="NEB08565.1"/>
    <property type="molecule type" value="Genomic_DNA"/>
</dbReference>
<protein>
    <submittedName>
        <fullName evidence="2">Uncharacterized protein</fullName>
    </submittedName>
</protein>
<sequence length="175" mass="19132">MREQCVVRITYYEARGTGRGGANGPGPVLLTYTAVLLLVPFVQALASSLGAKLGERMDRAASDGMRRLLRQQASESGPTRIAGPWPKAPVELSPGSHPRIVLEVDEDDPAEALCQIPRMDFAALAALVPADEERQLRVVHIGERWMTYFVGGQPALHAWNPESRTWDQARDDSTG</sequence>
<keyword evidence="1" id="KW-0472">Membrane</keyword>
<keyword evidence="1" id="KW-0812">Transmembrane</keyword>
<dbReference type="RefSeq" id="WP_164244394.1">
    <property type="nucleotide sequence ID" value="NZ_JAAGMA010000171.1"/>
</dbReference>
<keyword evidence="1" id="KW-1133">Transmembrane helix</keyword>
<reference evidence="2 3" key="1">
    <citation type="submission" date="2020-01" db="EMBL/GenBank/DDBJ databases">
        <title>Insect and environment-associated Actinomycetes.</title>
        <authorList>
            <person name="Currrie C."/>
            <person name="Chevrette M."/>
            <person name="Carlson C."/>
            <person name="Stubbendieck R."/>
            <person name="Wendt-Pienkowski E."/>
        </authorList>
    </citation>
    <scope>NUCLEOTIDE SEQUENCE [LARGE SCALE GENOMIC DNA]</scope>
    <source>
        <strain evidence="2 3">SID14163</strain>
    </source>
</reference>
<name>A0A7K3PI61_9ACTN</name>
<gene>
    <name evidence="2" type="ORF">G3I32_06715</name>
</gene>
<dbReference type="Proteomes" id="UP000470446">
    <property type="component" value="Unassembled WGS sequence"/>
</dbReference>
<evidence type="ECO:0000256" key="1">
    <source>
        <dbReference type="SAM" id="Phobius"/>
    </source>
</evidence>
<dbReference type="AlphaFoldDB" id="A0A7K3PI61"/>
<evidence type="ECO:0000313" key="2">
    <source>
        <dbReference type="EMBL" id="NEB08565.1"/>
    </source>
</evidence>
<evidence type="ECO:0000313" key="3">
    <source>
        <dbReference type="Proteomes" id="UP000470446"/>
    </source>
</evidence>
<feature type="transmembrane region" description="Helical" evidence="1">
    <location>
        <begin position="29"/>
        <end position="49"/>
    </location>
</feature>
<accession>A0A7K3PI61</accession>